<sequence>MFVVILFCPLATHLIAQVGINTTDPKALLDIQSSNTAAPSHLDGILIPKMDNAPETNPTEDQDGMMVYMTGNGSHEKGFYFWDHTAASWQSVYKGSLRAINEGNGIGYRLAEKNPESYGNIGALAVDLSHAEGSTNLYGALGNYSFAVGSQNKASGLSSIALGRLNTASGSYSNAQGTENSASGFASFAAGLGNTASNTYNIALGNNNTAEGTSTFAIGNSNTSSGSNSFTIGRTNNADGTFSFSIGNDNTASGDRSFTIGSYNTASSFAQMNLGRFSTLSSGNPTSWVSTDRLFALGNGLNESNRSDALVVLKNGTITAPSFDVAEISDDKALITKEYFDANNNASLATGLEAIDEGNGIGWRLAGKNPESYGDIGFLAIDLSHVVGSTNLYGALGSHSFVSGGPNIASGSYSIALGRGNNASASYSYAQGNENTASGFASFAAGIGNTASNSYNIALGNNNTADGTSTFAIGNSNTSSGSNSFAMGRTNNAEGTFSFSIGNDNTASGNRSLTIGTGNTASSFAQMNIGINSTISSGNPTSWISTDRLFVLGNGVNNSLRSDALVVLKNGTITAPSLDLSEITDDKALITKEYFDANNNASFAATGLEAIDEGNGIGWRLIGRNPESYADIGRNAIDFSNNTGSGNTFGAKGDYAIVNGFRNIGSGTHSLVLGNDSFATSDHAVAIGFANQAAGSNSLALGNSNTADNSYSIALGRSNSSEGNYALTIGEDNNSTGDHSISMGNTNEAIGNGSLAIGTNNAASSYAQINLGINSTLSGGNASSFIATDRLFVLGNGTNSGARSDALIILKNGTITAPSFNLSEINDDKALITKEYADLNYSDGTGTSPANPINITSFGPEYFVYGGAYEQPRYYKDRNRVYLEGLVARTSSNFVQGEVLFTLPVGYRPAKRQLFSCRNGSSIIRVDIFPNGEMRYSNYSNGSADWVSLSGVSFLAN</sequence>
<feature type="domain" description="Trimeric autotransporter adhesin YadA-like head" evidence="1">
    <location>
        <begin position="480"/>
        <end position="504"/>
    </location>
</feature>
<feature type="domain" description="Trimeric autotransporter adhesin YadA-like head" evidence="1">
    <location>
        <begin position="736"/>
        <end position="760"/>
    </location>
</feature>
<evidence type="ECO:0000313" key="3">
    <source>
        <dbReference type="Proteomes" id="UP001500507"/>
    </source>
</evidence>
<dbReference type="Gene3D" id="2.150.10.10">
    <property type="entry name" value="Serralysin-like metalloprotease, C-terminal"/>
    <property type="match status" value="5"/>
</dbReference>
<accession>A0ABN1MGY1</accession>
<proteinExistence type="predicted"/>
<reference evidence="2 3" key="1">
    <citation type="journal article" date="2019" name="Int. J. Syst. Evol. Microbiol.">
        <title>The Global Catalogue of Microorganisms (GCM) 10K type strain sequencing project: providing services to taxonomists for standard genome sequencing and annotation.</title>
        <authorList>
            <consortium name="The Broad Institute Genomics Platform"/>
            <consortium name="The Broad Institute Genome Sequencing Center for Infectious Disease"/>
            <person name="Wu L."/>
            <person name="Ma J."/>
        </authorList>
    </citation>
    <scope>NUCLEOTIDE SEQUENCE [LARGE SCALE GENOMIC DNA]</scope>
    <source>
        <strain evidence="2 3">JCM 16082</strain>
    </source>
</reference>
<name>A0ABN1MGY1_9FLAO</name>
<dbReference type="SUPFAM" id="SSF101967">
    <property type="entry name" value="Adhesin YadA, collagen-binding domain"/>
    <property type="match status" value="5"/>
</dbReference>
<comment type="caution">
    <text evidence="2">The sequence shown here is derived from an EMBL/GenBank/DDBJ whole genome shotgun (WGS) entry which is preliminary data.</text>
</comment>
<feature type="domain" description="Trimeric autotransporter adhesin YadA-like head" evidence="1">
    <location>
        <begin position="140"/>
        <end position="163"/>
    </location>
</feature>
<dbReference type="Proteomes" id="UP001500507">
    <property type="component" value="Unassembled WGS sequence"/>
</dbReference>
<organism evidence="2 3">
    <name type="scientific">Gangjinia marincola</name>
    <dbReference type="NCBI Taxonomy" id="578463"/>
    <lineage>
        <taxon>Bacteria</taxon>
        <taxon>Pseudomonadati</taxon>
        <taxon>Bacteroidota</taxon>
        <taxon>Flavobacteriia</taxon>
        <taxon>Flavobacteriales</taxon>
        <taxon>Flavobacteriaceae</taxon>
        <taxon>Gangjinia</taxon>
    </lineage>
</organism>
<feature type="domain" description="Trimeric autotransporter adhesin YadA-like head" evidence="1">
    <location>
        <begin position="666"/>
        <end position="688"/>
    </location>
</feature>
<evidence type="ECO:0000259" key="1">
    <source>
        <dbReference type="Pfam" id="PF05658"/>
    </source>
</evidence>
<feature type="domain" description="Trimeric autotransporter adhesin YadA-like head" evidence="1">
    <location>
        <begin position="693"/>
        <end position="717"/>
    </location>
</feature>
<dbReference type="Pfam" id="PF05658">
    <property type="entry name" value="YadA_head"/>
    <property type="match status" value="8"/>
</dbReference>
<protein>
    <recommendedName>
        <fullName evidence="1">Trimeric autotransporter adhesin YadA-like head domain-containing protein</fullName>
    </recommendedName>
</protein>
<feature type="domain" description="Trimeric autotransporter adhesin YadA-like head" evidence="1">
    <location>
        <begin position="457"/>
        <end position="476"/>
    </location>
</feature>
<dbReference type="EMBL" id="BAAAFG010000015">
    <property type="protein sequence ID" value="GAA0872442.1"/>
    <property type="molecule type" value="Genomic_DNA"/>
</dbReference>
<feature type="domain" description="Trimeric autotransporter adhesin YadA-like head" evidence="1">
    <location>
        <begin position="238"/>
        <end position="262"/>
    </location>
</feature>
<dbReference type="InterPro" id="IPR008640">
    <property type="entry name" value="Adhesin_Head_dom"/>
</dbReference>
<feature type="domain" description="Trimeric autotransporter adhesin YadA-like head" evidence="1">
    <location>
        <begin position="409"/>
        <end position="428"/>
    </location>
</feature>
<keyword evidence="3" id="KW-1185">Reference proteome</keyword>
<dbReference type="CDD" id="cd12820">
    <property type="entry name" value="LbR_YadA-like"/>
    <property type="match status" value="3"/>
</dbReference>
<gene>
    <name evidence="2" type="ORF">GCM10009117_15890</name>
</gene>
<dbReference type="InterPro" id="IPR011049">
    <property type="entry name" value="Serralysin-like_metalloprot_C"/>
</dbReference>
<evidence type="ECO:0000313" key="2">
    <source>
        <dbReference type="EMBL" id="GAA0872442.1"/>
    </source>
</evidence>